<name>A0A158IU74_9BURK</name>
<dbReference type="AlphaFoldDB" id="A0A158IU74"/>
<gene>
    <name evidence="1" type="ORF">AWB68_03046</name>
</gene>
<keyword evidence="2" id="KW-1185">Reference proteome</keyword>
<protein>
    <submittedName>
        <fullName evidence="1">Uncharacterized protein</fullName>
    </submittedName>
</protein>
<organism evidence="1 2">
    <name type="scientific">Caballeronia choica</name>
    <dbReference type="NCBI Taxonomy" id="326476"/>
    <lineage>
        <taxon>Bacteria</taxon>
        <taxon>Pseudomonadati</taxon>
        <taxon>Pseudomonadota</taxon>
        <taxon>Betaproteobacteria</taxon>
        <taxon>Burkholderiales</taxon>
        <taxon>Burkholderiaceae</taxon>
        <taxon>Caballeronia</taxon>
    </lineage>
</organism>
<sequence>MNAPHWIAGAWGGMPSVDSIDPATGEPVKPAAQTTLLTAAMLRCLASRPRCRRAR</sequence>
<dbReference type="Proteomes" id="UP000054770">
    <property type="component" value="Unassembled WGS sequence"/>
</dbReference>
<comment type="caution">
    <text evidence="1">The sequence shown here is derived from an EMBL/GenBank/DDBJ whole genome shotgun (WGS) entry which is preliminary data.</text>
</comment>
<proteinExistence type="predicted"/>
<accession>A0A158IU74</accession>
<dbReference type="EMBL" id="FCON02000028">
    <property type="protein sequence ID" value="SAL60055.1"/>
    <property type="molecule type" value="Genomic_DNA"/>
</dbReference>
<evidence type="ECO:0000313" key="1">
    <source>
        <dbReference type="EMBL" id="SAL60055.1"/>
    </source>
</evidence>
<evidence type="ECO:0000313" key="2">
    <source>
        <dbReference type="Proteomes" id="UP000054770"/>
    </source>
</evidence>
<reference evidence="1" key="1">
    <citation type="submission" date="2016-01" db="EMBL/GenBank/DDBJ databases">
        <authorList>
            <person name="Peeters C."/>
        </authorList>
    </citation>
    <scope>NUCLEOTIDE SEQUENCE [LARGE SCALE GENOMIC DNA]</scope>
    <source>
        <strain evidence="1">LMG 22940</strain>
    </source>
</reference>